<evidence type="ECO:0000313" key="2">
    <source>
        <dbReference type="EMBL" id="QJE97876.1"/>
    </source>
</evidence>
<organism evidence="2 3">
    <name type="scientific">Luteolibacter luteus</name>
    <dbReference type="NCBI Taxonomy" id="2728835"/>
    <lineage>
        <taxon>Bacteria</taxon>
        <taxon>Pseudomonadati</taxon>
        <taxon>Verrucomicrobiota</taxon>
        <taxon>Verrucomicrobiia</taxon>
        <taxon>Verrucomicrobiales</taxon>
        <taxon>Verrucomicrobiaceae</taxon>
        <taxon>Luteolibacter</taxon>
    </lineage>
</organism>
<evidence type="ECO:0000256" key="1">
    <source>
        <dbReference type="SAM" id="SignalP"/>
    </source>
</evidence>
<sequence>MSEKPMIGSNQKQRYGGAIPALLGLACSPLANAQSPATLPEPLVISKVQLVFSVVSHYSHLGERINFYNVKGVPAGNTNYAVPHLVCDPIVTLYNPTNATVTRGKARVAINDPPVAFRFKKNANFLRTEFWNGEFHGLGRFQIANEKNPSVRKSFTMLLREMGPASPGAALVLMPGEAKEFAPWVEADWTWGKETAGGYLPRSFSDWNYDNNFTNRDNRTNNQFGVEAVSGLDLRAGFQWEHLSYTTRPLATRYDFEQANNWDAGWVGIKLTDTFNVEVKPSRTVSQAILPDYSVDLLGGNIVDKVRDLRRSFPFKLQNLSVPNPSDPVISRTFKVGDLLQQPADMTPGGKSPIAVLTMIAKTQALLENRFYEKPALPTEDLYEFDFREISDFSDPRRFFGPSDVPSQDQSILRTTRSGNTLALDVAFGLATGSWKVMGSSSLTDGFTEDLSSRATFIPGPTDSGIGKVIIDITGMGEHYFVRLEPAS</sequence>
<evidence type="ECO:0000313" key="3">
    <source>
        <dbReference type="Proteomes" id="UP000501812"/>
    </source>
</evidence>
<proteinExistence type="predicted"/>
<reference evidence="2 3" key="1">
    <citation type="submission" date="2020-04" db="EMBL/GenBank/DDBJ databases">
        <title>Luteolibacter sp. G-1-1-1 isolated from soil.</title>
        <authorList>
            <person name="Dahal R.H."/>
        </authorList>
    </citation>
    <scope>NUCLEOTIDE SEQUENCE [LARGE SCALE GENOMIC DNA]</scope>
    <source>
        <strain evidence="2 3">G-1-1-1</strain>
    </source>
</reference>
<dbReference type="Proteomes" id="UP000501812">
    <property type="component" value="Chromosome"/>
</dbReference>
<dbReference type="EMBL" id="CP051774">
    <property type="protein sequence ID" value="QJE97876.1"/>
    <property type="molecule type" value="Genomic_DNA"/>
</dbReference>
<protein>
    <submittedName>
        <fullName evidence="2">Uncharacterized protein</fullName>
    </submittedName>
</protein>
<dbReference type="RefSeq" id="WP_169456302.1">
    <property type="nucleotide sequence ID" value="NZ_CP051774.1"/>
</dbReference>
<gene>
    <name evidence="2" type="ORF">HHL09_19495</name>
</gene>
<keyword evidence="1" id="KW-0732">Signal</keyword>
<dbReference type="PROSITE" id="PS51257">
    <property type="entry name" value="PROKAR_LIPOPROTEIN"/>
    <property type="match status" value="1"/>
</dbReference>
<keyword evidence="3" id="KW-1185">Reference proteome</keyword>
<dbReference type="KEGG" id="luo:HHL09_19495"/>
<dbReference type="AlphaFoldDB" id="A0A858RKP4"/>
<feature type="chain" id="PRO_5032639171" evidence="1">
    <location>
        <begin position="34"/>
        <end position="488"/>
    </location>
</feature>
<accession>A0A858RKP4</accession>
<feature type="signal peptide" evidence="1">
    <location>
        <begin position="1"/>
        <end position="33"/>
    </location>
</feature>
<name>A0A858RKP4_9BACT</name>